<name>A0A420HIM4_9PEZI</name>
<organism evidence="1 2">
    <name type="scientific">Golovinomyces cichoracearum</name>
    <dbReference type="NCBI Taxonomy" id="62708"/>
    <lineage>
        <taxon>Eukaryota</taxon>
        <taxon>Fungi</taxon>
        <taxon>Dikarya</taxon>
        <taxon>Ascomycota</taxon>
        <taxon>Pezizomycotina</taxon>
        <taxon>Leotiomycetes</taxon>
        <taxon>Erysiphales</taxon>
        <taxon>Erysiphaceae</taxon>
        <taxon>Golovinomyces</taxon>
    </lineage>
</organism>
<feature type="non-terminal residue" evidence="1">
    <location>
        <position position="1"/>
    </location>
</feature>
<evidence type="ECO:0000313" key="2">
    <source>
        <dbReference type="Proteomes" id="UP000285405"/>
    </source>
</evidence>
<dbReference type="OrthoDB" id="3265053at2759"/>
<evidence type="ECO:0008006" key="3">
    <source>
        <dbReference type="Google" id="ProtNLM"/>
    </source>
</evidence>
<proteinExistence type="predicted"/>
<dbReference type="AlphaFoldDB" id="A0A420HIM4"/>
<dbReference type="EMBL" id="MCBR01019120">
    <property type="protein sequence ID" value="RKF57235.1"/>
    <property type="molecule type" value="Genomic_DNA"/>
</dbReference>
<reference evidence="1 2" key="1">
    <citation type="journal article" date="2018" name="BMC Genomics">
        <title>Comparative genome analyses reveal sequence features reflecting distinct modes of host-adaptation between dicot and monocot powdery mildew.</title>
        <authorList>
            <person name="Wu Y."/>
            <person name="Ma X."/>
            <person name="Pan Z."/>
            <person name="Kale S.D."/>
            <person name="Song Y."/>
            <person name="King H."/>
            <person name="Zhang Q."/>
            <person name="Presley C."/>
            <person name="Deng X."/>
            <person name="Wei C.I."/>
            <person name="Xiao S."/>
        </authorList>
    </citation>
    <scope>NUCLEOTIDE SEQUENCE [LARGE SCALE GENOMIC DNA]</scope>
    <source>
        <strain evidence="1">UCSC1</strain>
    </source>
</reference>
<evidence type="ECO:0000313" key="1">
    <source>
        <dbReference type="EMBL" id="RKF57235.1"/>
    </source>
</evidence>
<accession>A0A420HIM4</accession>
<gene>
    <name evidence="1" type="ORF">GcC1_191034</name>
</gene>
<dbReference type="Proteomes" id="UP000285405">
    <property type="component" value="Unassembled WGS sequence"/>
</dbReference>
<protein>
    <recommendedName>
        <fullName evidence="3">MULE transposase domain-containing protein</fullName>
    </recommendedName>
</protein>
<sequence length="90" mass="11146">KEDAPLNSLNRYFPSSTDLLCRWHFNKNIVKNTRDKYFELGEEYVDRNNVRKNRRHELWISFWDSWESILNSKSQEEYEEKIRNLRACKF</sequence>
<comment type="caution">
    <text evidence="1">The sequence shown here is derived from an EMBL/GenBank/DDBJ whole genome shotgun (WGS) entry which is preliminary data.</text>
</comment>